<accession>A0A8J7U6X4</accession>
<reference evidence="1" key="1">
    <citation type="submission" date="2021-03" db="EMBL/GenBank/DDBJ databases">
        <authorList>
            <person name="Wang G."/>
        </authorList>
    </citation>
    <scope>NUCLEOTIDE SEQUENCE</scope>
    <source>
        <strain evidence="1">KCTC 12899</strain>
    </source>
</reference>
<comment type="caution">
    <text evidence="1">The sequence shown here is derived from an EMBL/GenBank/DDBJ whole genome shotgun (WGS) entry which is preliminary data.</text>
</comment>
<organism evidence="1 2">
    <name type="scientific">Acanthopleuribacter pedis</name>
    <dbReference type="NCBI Taxonomy" id="442870"/>
    <lineage>
        <taxon>Bacteria</taxon>
        <taxon>Pseudomonadati</taxon>
        <taxon>Acidobacteriota</taxon>
        <taxon>Holophagae</taxon>
        <taxon>Acanthopleuribacterales</taxon>
        <taxon>Acanthopleuribacteraceae</taxon>
        <taxon>Acanthopleuribacter</taxon>
    </lineage>
</organism>
<dbReference type="RefSeq" id="WP_207862367.1">
    <property type="nucleotide sequence ID" value="NZ_JAFREP010000035.1"/>
</dbReference>
<evidence type="ECO:0000313" key="2">
    <source>
        <dbReference type="Proteomes" id="UP000664417"/>
    </source>
</evidence>
<name>A0A8J7U6X4_9BACT</name>
<dbReference type="Proteomes" id="UP000664417">
    <property type="component" value="Unassembled WGS sequence"/>
</dbReference>
<gene>
    <name evidence="1" type="ORF">J3U88_28230</name>
</gene>
<dbReference type="AlphaFoldDB" id="A0A8J7U6X4"/>
<sequence length="63" mass="7041">MTVLMLDPGHRRGPFFWDGFLVKHGSNLGKKDEAVFRLGLNEAWLLGEKKKGGLLGFGQPIIF</sequence>
<protein>
    <submittedName>
        <fullName evidence="1">Uncharacterized protein</fullName>
    </submittedName>
</protein>
<dbReference type="EMBL" id="JAFREP010000035">
    <property type="protein sequence ID" value="MBO1322394.1"/>
    <property type="molecule type" value="Genomic_DNA"/>
</dbReference>
<proteinExistence type="predicted"/>
<evidence type="ECO:0000313" key="1">
    <source>
        <dbReference type="EMBL" id="MBO1322394.1"/>
    </source>
</evidence>
<keyword evidence="2" id="KW-1185">Reference proteome</keyword>